<proteinExistence type="predicted"/>
<dbReference type="RefSeq" id="WP_008075807.1">
    <property type="nucleotide sequence ID" value="NZ_AEVT01000053.1"/>
</dbReference>
<protein>
    <submittedName>
        <fullName evidence="1">Acyl carrier protein</fullName>
    </submittedName>
</protein>
<evidence type="ECO:0000313" key="1">
    <source>
        <dbReference type="EMBL" id="EGA70925.1"/>
    </source>
</evidence>
<dbReference type="SUPFAM" id="SSF47336">
    <property type="entry name" value="ACP-like"/>
    <property type="match status" value="1"/>
</dbReference>
<comment type="caution">
    <text evidence="1">The sequence shown here is derived from an EMBL/GenBank/DDBJ whole genome shotgun (WGS) entry which is preliminary data.</text>
</comment>
<dbReference type="GeneID" id="95568759"/>
<dbReference type="eggNOG" id="COG0236">
    <property type="taxonomic scope" value="Bacteria"/>
</dbReference>
<reference evidence="1 2" key="1">
    <citation type="journal article" date="2012" name="Int. J. Syst. Evol. Microbiol.">
        <title>Vibrio caribbeanicus sp. nov., isolated from the marine sponge Scleritoderma cyanea.</title>
        <authorList>
            <person name="Hoffmann M."/>
            <person name="Monday S.R."/>
            <person name="Allard M.W."/>
            <person name="Strain E.A."/>
            <person name="Whittaker P."/>
            <person name="Naum M."/>
            <person name="McCarthy P.J."/>
            <person name="Lopez J.V."/>
            <person name="Fischer M."/>
            <person name="Brown E.W."/>
        </authorList>
    </citation>
    <scope>NUCLEOTIDE SEQUENCE [LARGE SCALE GENOMIC DNA]</scope>
    <source>
        <strain evidence="2">DSMZ 21326</strain>
    </source>
</reference>
<dbReference type="InterPro" id="IPR036736">
    <property type="entry name" value="ACP-like_sf"/>
</dbReference>
<organism evidence="1 2">
    <name type="scientific">Vibrio sinaloensis DSM 21326</name>
    <dbReference type="NCBI Taxonomy" id="945550"/>
    <lineage>
        <taxon>Bacteria</taxon>
        <taxon>Pseudomonadati</taxon>
        <taxon>Pseudomonadota</taxon>
        <taxon>Gammaproteobacteria</taxon>
        <taxon>Vibrionales</taxon>
        <taxon>Vibrionaceae</taxon>
        <taxon>Vibrio</taxon>
        <taxon>Vibrio oreintalis group</taxon>
    </lineage>
</organism>
<dbReference type="Gene3D" id="1.10.1200.10">
    <property type="entry name" value="ACP-like"/>
    <property type="match status" value="1"/>
</dbReference>
<gene>
    <name evidence="1" type="ORF">VISI1226_16838</name>
</gene>
<sequence length="78" mass="9240">MSNFDKYSQAFIETFGIEKKQLEGLKYQDISEWDSVGHMNLMTVLEDEFDIEMDIDDITDFSSFEEGQRILKKYDVEL</sequence>
<name>E8M574_PHOS4</name>
<evidence type="ECO:0000313" key="2">
    <source>
        <dbReference type="Proteomes" id="UP000006228"/>
    </source>
</evidence>
<accession>E8M574</accession>
<dbReference type="OrthoDB" id="5326335at2"/>
<dbReference type="EMBL" id="AEVT01000053">
    <property type="protein sequence ID" value="EGA70925.1"/>
    <property type="molecule type" value="Genomic_DNA"/>
</dbReference>
<dbReference type="Proteomes" id="UP000006228">
    <property type="component" value="Unassembled WGS sequence"/>
</dbReference>
<dbReference type="AlphaFoldDB" id="E8M574"/>